<evidence type="ECO:0000256" key="3">
    <source>
        <dbReference type="ARBA" id="ARBA00023163"/>
    </source>
</evidence>
<organism evidence="5 6">
    <name type="scientific">Actinoplanes ianthinogenes</name>
    <dbReference type="NCBI Taxonomy" id="122358"/>
    <lineage>
        <taxon>Bacteria</taxon>
        <taxon>Bacillati</taxon>
        <taxon>Actinomycetota</taxon>
        <taxon>Actinomycetes</taxon>
        <taxon>Micromonosporales</taxon>
        <taxon>Micromonosporaceae</taxon>
        <taxon>Actinoplanes</taxon>
    </lineage>
</organism>
<dbReference type="SUPFAM" id="SSF46785">
    <property type="entry name" value="Winged helix' DNA-binding domain"/>
    <property type="match status" value="1"/>
</dbReference>
<dbReference type="PROSITE" id="PS50995">
    <property type="entry name" value="HTH_MARR_2"/>
    <property type="match status" value="1"/>
</dbReference>
<feature type="domain" description="HTH marR-type" evidence="4">
    <location>
        <begin position="25"/>
        <end position="163"/>
    </location>
</feature>
<evidence type="ECO:0000259" key="4">
    <source>
        <dbReference type="PROSITE" id="PS50995"/>
    </source>
</evidence>
<keyword evidence="6" id="KW-1185">Reference proteome</keyword>
<evidence type="ECO:0000313" key="5">
    <source>
        <dbReference type="EMBL" id="BCJ45086.1"/>
    </source>
</evidence>
<sequence>MAHIVPDGGLDLKHGLGNIPTMRGPTDLLYLLTRAERLLARRLSGILDAEGCSPDAWRVLTLLADGRGHFMTELSERAFLPPGSLTRLIDHLVEENLVYRRGDDLDRRRIKVHLTARGRRFHQRVDQRIRATLADVPLGDSLTGLVEALECSPGHTFAARQSR</sequence>
<dbReference type="Gene3D" id="1.10.10.10">
    <property type="entry name" value="Winged helix-like DNA-binding domain superfamily/Winged helix DNA-binding domain"/>
    <property type="match status" value="1"/>
</dbReference>
<dbReference type="InterPro" id="IPR036390">
    <property type="entry name" value="WH_DNA-bd_sf"/>
</dbReference>
<evidence type="ECO:0000256" key="2">
    <source>
        <dbReference type="ARBA" id="ARBA00023125"/>
    </source>
</evidence>
<name>A0ABN6CJT3_9ACTN</name>
<dbReference type="Pfam" id="PF12802">
    <property type="entry name" value="MarR_2"/>
    <property type="match status" value="1"/>
</dbReference>
<dbReference type="SMART" id="SM00347">
    <property type="entry name" value="HTH_MARR"/>
    <property type="match status" value="1"/>
</dbReference>
<protein>
    <recommendedName>
        <fullName evidence="4">HTH marR-type domain-containing protein</fullName>
    </recommendedName>
</protein>
<proteinExistence type="predicted"/>
<keyword evidence="3" id="KW-0804">Transcription</keyword>
<dbReference type="PANTHER" id="PTHR33164:SF64">
    <property type="entry name" value="TRANSCRIPTIONAL REGULATOR SLYA"/>
    <property type="match status" value="1"/>
</dbReference>
<evidence type="ECO:0000313" key="6">
    <source>
        <dbReference type="Proteomes" id="UP000676967"/>
    </source>
</evidence>
<dbReference type="Proteomes" id="UP000676967">
    <property type="component" value="Chromosome"/>
</dbReference>
<dbReference type="InterPro" id="IPR036388">
    <property type="entry name" value="WH-like_DNA-bd_sf"/>
</dbReference>
<dbReference type="InterPro" id="IPR039422">
    <property type="entry name" value="MarR/SlyA-like"/>
</dbReference>
<dbReference type="InterPro" id="IPR000835">
    <property type="entry name" value="HTH_MarR-typ"/>
</dbReference>
<dbReference type="EMBL" id="AP023356">
    <property type="protein sequence ID" value="BCJ45086.1"/>
    <property type="molecule type" value="Genomic_DNA"/>
</dbReference>
<keyword evidence="2" id="KW-0238">DNA-binding</keyword>
<reference evidence="5 6" key="1">
    <citation type="submission" date="2020-08" db="EMBL/GenBank/DDBJ databases">
        <title>Whole genome shotgun sequence of Actinoplanes ianthinogenes NBRC 13996.</title>
        <authorList>
            <person name="Komaki H."/>
            <person name="Tamura T."/>
        </authorList>
    </citation>
    <scope>NUCLEOTIDE SEQUENCE [LARGE SCALE GENOMIC DNA]</scope>
    <source>
        <strain evidence="5 6">NBRC 13996</strain>
    </source>
</reference>
<keyword evidence="1" id="KW-0805">Transcription regulation</keyword>
<dbReference type="PANTHER" id="PTHR33164">
    <property type="entry name" value="TRANSCRIPTIONAL REGULATOR, MARR FAMILY"/>
    <property type="match status" value="1"/>
</dbReference>
<evidence type="ECO:0000256" key="1">
    <source>
        <dbReference type="ARBA" id="ARBA00023015"/>
    </source>
</evidence>
<gene>
    <name evidence="5" type="ORF">Aiant_57430</name>
</gene>
<accession>A0ABN6CJT3</accession>